<dbReference type="Gene3D" id="3.40.50.1820">
    <property type="entry name" value="alpha/beta hydrolase"/>
    <property type="match status" value="1"/>
</dbReference>
<reference evidence="2" key="1">
    <citation type="submission" date="2017-01" db="EMBL/GenBank/DDBJ databases">
        <authorList>
            <person name="Varghese N."/>
            <person name="Submissions S."/>
        </authorList>
    </citation>
    <scope>NUCLEOTIDE SEQUENCE [LARGE SCALE GENOMIC DNA]</scope>
    <source>
        <strain evidence="2">UM1</strain>
    </source>
</reference>
<dbReference type="PROSITE" id="PS51257">
    <property type="entry name" value="PROKAR_LIPOPROTEIN"/>
    <property type="match status" value="1"/>
</dbReference>
<sequence length="313" mass="34469">MPSPKQAALHSAVHEGDAVKCLLVAVILVMAGCASTPASPPARAIGSDIVPLNHLPSLKGDYLKLESNQVGRAYHVYVRLPEGYDPSSVKRYPVVYLLDGDSLFPMLAPQHLFLTYDEKLPEAVIVGIAYGGFDPSINKRDIDFNPPAVDGKPGQDGAPRFLRFLETELLPTIESRYRIDPTRRILAGQSRSGYFVLWSAMEAPDLFWGRIASNPATTPGRDRFFAPAAAHARGDLHLAVAIGEREPEFRQTFVREWGDAWQSRRDAPWALKRLVIANGTHAASVGETYRQAMLWLFDDEVQAAKQEAAAGDH</sequence>
<dbReference type="STRING" id="1604334.SAMN05421546_1425"/>
<organism evidence="1 2">
    <name type="scientific">Solilutibacter tolerans</name>
    <dbReference type="NCBI Taxonomy" id="1604334"/>
    <lineage>
        <taxon>Bacteria</taxon>
        <taxon>Pseudomonadati</taxon>
        <taxon>Pseudomonadota</taxon>
        <taxon>Gammaproteobacteria</taxon>
        <taxon>Lysobacterales</taxon>
        <taxon>Lysobacteraceae</taxon>
        <taxon>Solilutibacter</taxon>
    </lineage>
</organism>
<accession>A0A1N6TNM7</accession>
<evidence type="ECO:0000313" key="1">
    <source>
        <dbReference type="EMBL" id="SIQ54911.1"/>
    </source>
</evidence>
<protein>
    <recommendedName>
        <fullName evidence="3">Enterochelin esterase</fullName>
    </recommendedName>
</protein>
<dbReference type="InterPro" id="IPR029058">
    <property type="entry name" value="AB_hydrolase_fold"/>
</dbReference>
<dbReference type="Proteomes" id="UP000241788">
    <property type="component" value="Unassembled WGS sequence"/>
</dbReference>
<dbReference type="RefSeq" id="WP_083688351.1">
    <property type="nucleotide sequence ID" value="NZ_FTLW01000003.1"/>
</dbReference>
<dbReference type="InterPro" id="IPR000801">
    <property type="entry name" value="Esterase-like"/>
</dbReference>
<evidence type="ECO:0008006" key="3">
    <source>
        <dbReference type="Google" id="ProtNLM"/>
    </source>
</evidence>
<dbReference type="Pfam" id="PF00756">
    <property type="entry name" value="Esterase"/>
    <property type="match status" value="1"/>
</dbReference>
<evidence type="ECO:0000313" key="2">
    <source>
        <dbReference type="Proteomes" id="UP000241788"/>
    </source>
</evidence>
<name>A0A1N6TNM7_9GAMM</name>
<dbReference type="PANTHER" id="PTHR48098">
    <property type="entry name" value="ENTEROCHELIN ESTERASE-RELATED"/>
    <property type="match status" value="1"/>
</dbReference>
<dbReference type="EMBL" id="FTLW01000003">
    <property type="protein sequence ID" value="SIQ54911.1"/>
    <property type="molecule type" value="Genomic_DNA"/>
</dbReference>
<dbReference type="PANTHER" id="PTHR48098:SF6">
    <property type="entry name" value="FERRI-BACILLIBACTIN ESTERASE BESA"/>
    <property type="match status" value="1"/>
</dbReference>
<keyword evidence="2" id="KW-1185">Reference proteome</keyword>
<dbReference type="AlphaFoldDB" id="A0A1N6TNM7"/>
<proteinExistence type="predicted"/>
<gene>
    <name evidence="1" type="ORF">SAMN05421546_1425</name>
</gene>
<dbReference type="SUPFAM" id="SSF53474">
    <property type="entry name" value="alpha/beta-Hydrolases"/>
    <property type="match status" value="1"/>
</dbReference>
<dbReference type="InterPro" id="IPR050583">
    <property type="entry name" value="Mycobacterial_A85_antigen"/>
</dbReference>